<dbReference type="GO" id="GO:0005886">
    <property type="term" value="C:plasma membrane"/>
    <property type="evidence" value="ECO:0007669"/>
    <property type="project" value="UniProtKB-SubCell"/>
</dbReference>
<evidence type="ECO:0000256" key="7">
    <source>
        <dbReference type="ARBA" id="ARBA00023004"/>
    </source>
</evidence>
<evidence type="ECO:0000256" key="2">
    <source>
        <dbReference type="ARBA" id="ARBA00022475"/>
    </source>
</evidence>
<dbReference type="Pfam" id="PF00034">
    <property type="entry name" value="Cytochrom_C"/>
    <property type="match status" value="3"/>
</dbReference>
<keyword evidence="6" id="KW-0677">Repeat</keyword>
<evidence type="ECO:0000256" key="8">
    <source>
        <dbReference type="ARBA" id="ARBA00023136"/>
    </source>
</evidence>
<dbReference type="InterPro" id="IPR014353">
    <property type="entry name" value="Membr-bd_ADH_cyt_c"/>
</dbReference>
<feature type="binding site" description="covalent" evidence="9">
    <location>
        <position position="342"/>
    </location>
    <ligand>
        <name>heme c</name>
        <dbReference type="ChEBI" id="CHEBI:61717"/>
        <label>3</label>
    </ligand>
</feature>
<evidence type="ECO:0000256" key="1">
    <source>
        <dbReference type="ARBA" id="ARBA00004236"/>
    </source>
</evidence>
<dbReference type="EMBL" id="CP013235">
    <property type="protein sequence ID" value="AMP08068.1"/>
    <property type="molecule type" value="Genomic_DNA"/>
</dbReference>
<feature type="signal peptide" evidence="12">
    <location>
        <begin position="1"/>
        <end position="30"/>
    </location>
</feature>
<keyword evidence="11" id="KW-0812">Transmembrane</keyword>
<dbReference type="PANTHER" id="PTHR35008">
    <property type="entry name" value="BLL4482 PROTEIN-RELATED"/>
    <property type="match status" value="1"/>
</dbReference>
<evidence type="ECO:0000256" key="10">
    <source>
        <dbReference type="PIRSR" id="PIRSR000018-51"/>
    </source>
</evidence>
<feature type="transmembrane region" description="Helical" evidence="11">
    <location>
        <begin position="452"/>
        <end position="473"/>
    </location>
</feature>
<dbReference type="SUPFAM" id="SSF46626">
    <property type="entry name" value="Cytochrome c"/>
    <property type="match status" value="3"/>
</dbReference>
<keyword evidence="8 11" id="KW-0472">Membrane</keyword>
<dbReference type="PROSITE" id="PS51007">
    <property type="entry name" value="CYTC"/>
    <property type="match status" value="3"/>
</dbReference>
<dbReference type="InterPro" id="IPR036909">
    <property type="entry name" value="Cyt_c-like_dom_sf"/>
</dbReference>
<keyword evidence="4 10" id="KW-0479">Metal-binding</keyword>
<evidence type="ECO:0000256" key="9">
    <source>
        <dbReference type="PIRSR" id="PIRSR000018-50"/>
    </source>
</evidence>
<evidence type="ECO:0000256" key="12">
    <source>
        <dbReference type="SAM" id="SignalP"/>
    </source>
</evidence>
<keyword evidence="3 9" id="KW-0349">Heme</keyword>
<keyword evidence="15" id="KW-1185">Reference proteome</keyword>
<dbReference type="AlphaFoldDB" id="A0A127QDC8"/>
<dbReference type="GO" id="GO:0005506">
    <property type="term" value="F:iron ion binding"/>
    <property type="evidence" value="ECO:0007669"/>
    <property type="project" value="InterPro"/>
</dbReference>
<dbReference type="GO" id="GO:0020037">
    <property type="term" value="F:heme binding"/>
    <property type="evidence" value="ECO:0007669"/>
    <property type="project" value="InterPro"/>
</dbReference>
<dbReference type="PANTHER" id="PTHR35008:SF8">
    <property type="entry name" value="ALCOHOL DEHYDROGENASE CYTOCHROME C SUBUNIT"/>
    <property type="match status" value="1"/>
</dbReference>
<dbReference type="PATRIC" id="fig|279058.18.peg.251"/>
<dbReference type="PIRSF" id="PIRSF000018">
    <property type="entry name" value="Mb_ADH_cyt_c"/>
    <property type="match status" value="1"/>
</dbReference>
<evidence type="ECO:0000256" key="6">
    <source>
        <dbReference type="ARBA" id="ARBA00022737"/>
    </source>
</evidence>
<gene>
    <name evidence="14" type="ORF">CAter282_0246</name>
</gene>
<keyword evidence="7 10" id="KW-0408">Iron</keyword>
<keyword evidence="11" id="KW-1133">Transmembrane helix</keyword>
<feature type="binding site" description="covalent" evidence="9">
    <location>
        <position position="54"/>
    </location>
    <ligand>
        <name>heme c</name>
        <dbReference type="ChEBI" id="CHEBI:61717"/>
        <label>1</label>
    </ligand>
</feature>
<feature type="domain" description="Cytochrome c" evidence="13">
    <location>
        <begin position="186"/>
        <end position="295"/>
    </location>
</feature>
<dbReference type="InterPro" id="IPR051459">
    <property type="entry name" value="Cytochrome_c-type_DH"/>
</dbReference>
<feature type="binding site" description="covalent" evidence="9">
    <location>
        <position position="204"/>
    </location>
    <ligand>
        <name>heme c</name>
        <dbReference type="ChEBI" id="CHEBI:61717"/>
        <label>2</label>
    </ligand>
</feature>
<feature type="domain" description="Cytochrome c" evidence="13">
    <location>
        <begin position="329"/>
        <end position="422"/>
    </location>
</feature>
<keyword evidence="5 12" id="KW-0732">Signal</keyword>
<sequence>MPFPALHKYRAALLGSFFLIIATLFCAPHAQGQAAKDQAALVEQGRYLAVAADCMACHTVPKDGQPFAGGYGIDSPLGRIYSTNITPSKSAGIGNYTEQQFARALREGVRADGARLYPAMPYTSYTLLSDDDVHALYTYFMVGVKPVDTVAPQTALPFPFSVRASMMAWNMLFLDNKRFTAVSDQQQINRGAYLTNALAHCSACHTPRNALMAEDNSKAFGGAPLGSWYAPNITSDPVSGIGGWSDQELAQYLQTGHVRGKNQAAGGMAEAVQNSLQFLSKEDTAAIVAYLKTTKPIRDAADVKPAHEYGQPKSAEASLRGAVGPNETHSLNSGAVLYSAYCASCHQANGGGSGNQAYPSLFRNTATGSANRANLISTILYGVERKVGDQDVLMPRFDSQSYVNPLTDEQIAAISNHVLQQYGSPGAPVTAQDVAVARDGGSKPMLARMQPYIVPLICLVAALIPLGLLGLSIKRRRRK</sequence>
<organism evidence="14 15">
    <name type="scientific">Collimonas arenae</name>
    <dbReference type="NCBI Taxonomy" id="279058"/>
    <lineage>
        <taxon>Bacteria</taxon>
        <taxon>Pseudomonadati</taxon>
        <taxon>Pseudomonadota</taxon>
        <taxon>Betaproteobacteria</taxon>
        <taxon>Burkholderiales</taxon>
        <taxon>Oxalobacteraceae</taxon>
        <taxon>Collimonas</taxon>
    </lineage>
</organism>
<feature type="domain" description="Cytochrome c" evidence="13">
    <location>
        <begin position="40"/>
        <end position="144"/>
    </location>
</feature>
<name>A0A127QDC8_9BURK</name>
<dbReference type="GO" id="GO:0016614">
    <property type="term" value="F:oxidoreductase activity, acting on CH-OH group of donors"/>
    <property type="evidence" value="ECO:0007669"/>
    <property type="project" value="InterPro"/>
</dbReference>
<dbReference type="Proteomes" id="UP000071778">
    <property type="component" value="Chromosome"/>
</dbReference>
<feature type="binding site" description="covalent" evidence="9">
    <location>
        <position position="345"/>
    </location>
    <ligand>
        <name>heme c</name>
        <dbReference type="ChEBI" id="CHEBI:61717"/>
        <label>3</label>
    </ligand>
</feature>
<evidence type="ECO:0000313" key="15">
    <source>
        <dbReference type="Proteomes" id="UP000071778"/>
    </source>
</evidence>
<feature type="binding site" description="covalent" evidence="9">
    <location>
        <position position="201"/>
    </location>
    <ligand>
        <name>heme c</name>
        <dbReference type="ChEBI" id="CHEBI:61717"/>
        <label>2</label>
    </ligand>
</feature>
<dbReference type="GO" id="GO:0009055">
    <property type="term" value="F:electron transfer activity"/>
    <property type="evidence" value="ECO:0007669"/>
    <property type="project" value="InterPro"/>
</dbReference>
<feature type="chain" id="PRO_5007277801" evidence="12">
    <location>
        <begin position="31"/>
        <end position="479"/>
    </location>
</feature>
<evidence type="ECO:0000256" key="3">
    <source>
        <dbReference type="ARBA" id="ARBA00022617"/>
    </source>
</evidence>
<feature type="binding site" description="axial binding residue" evidence="10">
    <location>
        <position position="58"/>
    </location>
    <ligand>
        <name>heme c</name>
        <dbReference type="ChEBI" id="CHEBI:61717"/>
        <label>1</label>
    </ligand>
    <ligandPart>
        <name>Fe</name>
        <dbReference type="ChEBI" id="CHEBI:18248"/>
    </ligandPart>
</feature>
<evidence type="ECO:0000256" key="5">
    <source>
        <dbReference type="ARBA" id="ARBA00022729"/>
    </source>
</evidence>
<keyword evidence="2" id="KW-1003">Cell membrane</keyword>
<accession>A0A127QDC8</accession>
<evidence type="ECO:0000256" key="4">
    <source>
        <dbReference type="ARBA" id="ARBA00022723"/>
    </source>
</evidence>
<feature type="binding site" description="axial binding residue" evidence="10">
    <location>
        <position position="205"/>
    </location>
    <ligand>
        <name>heme c</name>
        <dbReference type="ChEBI" id="CHEBI:61717"/>
        <label>2</label>
    </ligand>
    <ligandPart>
        <name>Fe</name>
        <dbReference type="ChEBI" id="CHEBI:18248"/>
    </ligandPart>
</feature>
<evidence type="ECO:0000259" key="13">
    <source>
        <dbReference type="PROSITE" id="PS51007"/>
    </source>
</evidence>
<reference evidence="14 15" key="1">
    <citation type="submission" date="2015-11" db="EMBL/GenBank/DDBJ databases">
        <title>Exploring the genomic traits of fungus-feeding bacterial genus Collimonas.</title>
        <authorList>
            <person name="Song C."/>
            <person name="Schmidt R."/>
            <person name="de Jager V."/>
            <person name="Krzyzanowska D."/>
            <person name="Jongedijk E."/>
            <person name="Cankar K."/>
            <person name="Beekwilder J."/>
            <person name="van Veen A."/>
            <person name="de Boer W."/>
            <person name="van Veen J.A."/>
            <person name="Garbeva P."/>
        </authorList>
    </citation>
    <scope>NUCLEOTIDE SEQUENCE [LARGE SCALE GENOMIC DNA]</scope>
    <source>
        <strain evidence="14 15">Ter282</strain>
    </source>
</reference>
<dbReference type="Gene3D" id="1.10.760.10">
    <property type="entry name" value="Cytochrome c-like domain"/>
    <property type="match status" value="3"/>
</dbReference>
<evidence type="ECO:0000256" key="11">
    <source>
        <dbReference type="SAM" id="Phobius"/>
    </source>
</evidence>
<protein>
    <submittedName>
        <fullName evidence="14">Cytochrome c family protein</fullName>
    </submittedName>
</protein>
<proteinExistence type="predicted"/>
<comment type="cofactor">
    <cofactor evidence="9">
        <name>heme c</name>
        <dbReference type="ChEBI" id="CHEBI:61717"/>
    </cofactor>
    <text evidence="9">Binds 3 heme c groups covalently per subunit.</text>
</comment>
<evidence type="ECO:0000313" key="14">
    <source>
        <dbReference type="EMBL" id="AMP08068.1"/>
    </source>
</evidence>
<dbReference type="InterPro" id="IPR009056">
    <property type="entry name" value="Cyt_c-like_dom"/>
</dbReference>
<comment type="subcellular location">
    <subcellularLocation>
        <location evidence="1">Cell membrane</location>
    </subcellularLocation>
</comment>
<feature type="binding site" description="axial binding residue" evidence="10">
    <location>
        <position position="346"/>
    </location>
    <ligand>
        <name>heme c</name>
        <dbReference type="ChEBI" id="CHEBI:61717"/>
        <label>3</label>
    </ligand>
    <ligandPart>
        <name>Fe</name>
        <dbReference type="ChEBI" id="CHEBI:18248"/>
    </ligandPart>
</feature>
<feature type="binding site" description="covalent" evidence="9">
    <location>
        <position position="57"/>
    </location>
    <ligand>
        <name>heme c</name>
        <dbReference type="ChEBI" id="CHEBI:61717"/>
        <label>1</label>
    </ligand>
</feature>